<accession>A0ABV9QL15</accession>
<evidence type="ECO:0000256" key="1">
    <source>
        <dbReference type="SAM" id="MobiDB-lite"/>
    </source>
</evidence>
<dbReference type="EMBL" id="JBHSHL010000031">
    <property type="protein sequence ID" value="MFC4805030.1"/>
    <property type="molecule type" value="Genomic_DNA"/>
</dbReference>
<dbReference type="SUPFAM" id="SSF53850">
    <property type="entry name" value="Periplasmic binding protein-like II"/>
    <property type="match status" value="1"/>
</dbReference>
<feature type="compositionally biased region" description="Low complexity" evidence="1">
    <location>
        <begin position="43"/>
        <end position="53"/>
    </location>
</feature>
<dbReference type="InterPro" id="IPR039424">
    <property type="entry name" value="SBP_5"/>
</dbReference>
<gene>
    <name evidence="4" type="ORF">ACFO4R_08040</name>
</gene>
<comment type="caution">
    <text evidence="4">The sequence shown here is derived from an EMBL/GenBank/DDBJ whole genome shotgun (WGS) entry which is preliminary data.</text>
</comment>
<sequence length="583" mass="65427">MKEKRRFLAMLTALMLMFSIVSCAPTTDQGANSEAPEAEQTETEQTPSSSGGTLVWNIGSEPKTWDPQINTSGAGGHVIINLYEGLMRDTQDGIMKAQAQDYKIEANSEGVENTLYTFTLRDDLKWSDGKPVTAHDYEYAWKRAADPNLASPYAFLVTDYIKGAKEYFDGVGKAEDMKVKALDDKTLQVELINPTAYFLNLISFFTYMPVREDMATTGEGWEKDPAKCITNGAFKLSEYKIGSHLTMVKNEEYWDKDNVSLSEIKALFITDATTSLQGYQAGEIHITSLLPREEVPKLLAEDPNFSSEKGLGLTYYAINVDKEPFNDVNVRKALALAIDRKTLVEQVRRSGEIPAAAFVAPKFKTSDGKSFRPLDENEMVVPEFEIDPWAAQVDKAKEYLAKAGFPDGKGFPEFDLVYYIRTDEQKVAEAIQQMWEKNLGIKVNLVSVEASVFNAEQSAGKYSVSQSGWSADYNDPMTMLALFTSNGLNSCHWRWKEYAGSPHDKILNESNKAYDELVAKAIVSTGTERDDIMKEAEKVLMDEMIIIPLYYESYTQVLDRTKVDGPGRTPIGQWDFKPYKMIN</sequence>
<feature type="chain" id="PRO_5045338064" evidence="2">
    <location>
        <begin position="24"/>
        <end position="583"/>
    </location>
</feature>
<dbReference type="InterPro" id="IPR030678">
    <property type="entry name" value="Peptide/Ni-bd"/>
</dbReference>
<evidence type="ECO:0000256" key="2">
    <source>
        <dbReference type="SAM" id="SignalP"/>
    </source>
</evidence>
<feature type="signal peptide" evidence="2">
    <location>
        <begin position="1"/>
        <end position="23"/>
    </location>
</feature>
<evidence type="ECO:0000259" key="3">
    <source>
        <dbReference type="Pfam" id="PF00496"/>
    </source>
</evidence>
<keyword evidence="5" id="KW-1185">Reference proteome</keyword>
<dbReference type="InterPro" id="IPR000914">
    <property type="entry name" value="SBP_5_dom"/>
</dbReference>
<dbReference type="Proteomes" id="UP001595916">
    <property type="component" value="Unassembled WGS sequence"/>
</dbReference>
<dbReference type="PANTHER" id="PTHR30290:SF79">
    <property type="entry name" value="DIPEPTIDE-BINDING PROTEIN DPPE"/>
    <property type="match status" value="1"/>
</dbReference>
<dbReference type="Gene3D" id="3.10.105.10">
    <property type="entry name" value="Dipeptide-binding Protein, Domain 3"/>
    <property type="match status" value="1"/>
</dbReference>
<dbReference type="Pfam" id="PF00496">
    <property type="entry name" value="SBP_bac_5"/>
    <property type="match status" value="1"/>
</dbReference>
<name>A0ABV9QL15_9FIRM</name>
<dbReference type="Gene3D" id="3.90.76.10">
    <property type="entry name" value="Dipeptide-binding Protein, Domain 1"/>
    <property type="match status" value="1"/>
</dbReference>
<reference evidence="5" key="1">
    <citation type="journal article" date="2019" name="Int. J. Syst. Evol. Microbiol.">
        <title>The Global Catalogue of Microorganisms (GCM) 10K type strain sequencing project: providing services to taxonomists for standard genome sequencing and annotation.</title>
        <authorList>
            <consortium name="The Broad Institute Genomics Platform"/>
            <consortium name="The Broad Institute Genome Sequencing Center for Infectious Disease"/>
            <person name="Wu L."/>
            <person name="Ma J."/>
        </authorList>
    </citation>
    <scope>NUCLEOTIDE SEQUENCE [LARGE SCALE GENOMIC DNA]</scope>
    <source>
        <strain evidence="5">CCUG 46385</strain>
    </source>
</reference>
<dbReference type="Gene3D" id="3.40.190.10">
    <property type="entry name" value="Periplasmic binding protein-like II"/>
    <property type="match status" value="1"/>
</dbReference>
<dbReference type="RefSeq" id="WP_379788570.1">
    <property type="nucleotide sequence ID" value="NZ_JBHSHL010000031.1"/>
</dbReference>
<feature type="domain" description="Solute-binding protein family 5" evidence="3">
    <location>
        <begin position="113"/>
        <end position="487"/>
    </location>
</feature>
<dbReference type="PROSITE" id="PS51257">
    <property type="entry name" value="PROKAR_LIPOPROTEIN"/>
    <property type="match status" value="1"/>
</dbReference>
<dbReference type="PIRSF" id="PIRSF002741">
    <property type="entry name" value="MppA"/>
    <property type="match status" value="1"/>
</dbReference>
<evidence type="ECO:0000313" key="4">
    <source>
        <dbReference type="EMBL" id="MFC4805030.1"/>
    </source>
</evidence>
<protein>
    <submittedName>
        <fullName evidence="4">Peptide ABC transporter substrate-binding protein</fullName>
    </submittedName>
</protein>
<feature type="region of interest" description="Disordered" evidence="1">
    <location>
        <begin position="26"/>
        <end position="57"/>
    </location>
</feature>
<keyword evidence="2" id="KW-0732">Signal</keyword>
<dbReference type="PANTHER" id="PTHR30290">
    <property type="entry name" value="PERIPLASMIC BINDING COMPONENT OF ABC TRANSPORTER"/>
    <property type="match status" value="1"/>
</dbReference>
<dbReference type="CDD" id="cd08504">
    <property type="entry name" value="PBP2_OppA"/>
    <property type="match status" value="1"/>
</dbReference>
<organism evidence="4 5">
    <name type="scientific">Filifactor villosus</name>
    <dbReference type="NCBI Taxonomy" id="29374"/>
    <lineage>
        <taxon>Bacteria</taxon>
        <taxon>Bacillati</taxon>
        <taxon>Bacillota</taxon>
        <taxon>Clostridia</taxon>
        <taxon>Peptostreptococcales</taxon>
        <taxon>Filifactoraceae</taxon>
        <taxon>Filifactor</taxon>
    </lineage>
</organism>
<evidence type="ECO:0000313" key="5">
    <source>
        <dbReference type="Proteomes" id="UP001595916"/>
    </source>
</evidence>
<proteinExistence type="predicted"/>